<dbReference type="AlphaFoldDB" id="A0A0D3KYB8"/>
<feature type="transmembrane region" description="Helical" evidence="8">
    <location>
        <begin position="593"/>
        <end position="620"/>
    </location>
</feature>
<dbReference type="GO" id="GO:0070189">
    <property type="term" value="P:kynurenine metabolic process"/>
    <property type="evidence" value="ECO:0007669"/>
    <property type="project" value="TreeGrafter"/>
</dbReference>
<keyword evidence="4" id="KW-0521">NADP</keyword>
<evidence type="ECO:0000256" key="1">
    <source>
        <dbReference type="ARBA" id="ARBA00001974"/>
    </source>
</evidence>
<accession>A0A0D3KYB8</accession>
<dbReference type="KEGG" id="ehx:EMIHUDRAFT_466479"/>
<dbReference type="HOGENOM" id="CLU_377878_0_0_1"/>
<dbReference type="RefSeq" id="XP_005793182.1">
    <property type="nucleotide sequence ID" value="XM_005793125.1"/>
</dbReference>
<dbReference type="InterPro" id="IPR002938">
    <property type="entry name" value="FAD-bd"/>
</dbReference>
<keyword evidence="12" id="KW-1185">Reference proteome</keyword>
<keyword evidence="9" id="KW-0732">Signal</keyword>
<dbReference type="InterPro" id="IPR036188">
    <property type="entry name" value="FAD/NAD-bd_sf"/>
</dbReference>
<feature type="region of interest" description="Disordered" evidence="7">
    <location>
        <begin position="476"/>
        <end position="507"/>
    </location>
</feature>
<proteinExistence type="predicted"/>
<dbReference type="GO" id="GO:0004502">
    <property type="term" value="F:kynurenine 3-monooxygenase activity"/>
    <property type="evidence" value="ECO:0007669"/>
    <property type="project" value="TreeGrafter"/>
</dbReference>
<organism evidence="11 12">
    <name type="scientific">Emiliania huxleyi (strain CCMP1516)</name>
    <dbReference type="NCBI Taxonomy" id="280463"/>
    <lineage>
        <taxon>Eukaryota</taxon>
        <taxon>Haptista</taxon>
        <taxon>Haptophyta</taxon>
        <taxon>Prymnesiophyceae</taxon>
        <taxon>Isochrysidales</taxon>
        <taxon>Noelaerhabdaceae</taxon>
        <taxon>Emiliania</taxon>
    </lineage>
</organism>
<sequence>MMMPEMIKAAAMMAAVMKTTMVMLAAIEGADGEHGKSAEECWSVSDDAGNGGRWLKECTPDTQSVYQSWPHGLTDNDVSGGIALALRVRTCCCARYRSNVTVKGVAFPGMTAQMREACADTLLPPGGFLFSITLAASGLRHVMSMPLLIHAFSAGLVAPPAGTLIVGGGPAGLATAIALAKRGYKKVEVLDRLPPPPAVDDTAWSDTARFYLIGIGGRGQNALRKIGAWDAIEPFTQPVAGRKDWAPGSGVDGGVLTVRADRPPSNVIQRDRLVSCLLAESRSLGITVRHEVDVASVRWEGGEAVLTCRPCGEEACQLEEAVEGRAAAAAPPASGGEYELRAPFLVASDGVRRTVAAAVEAADRERRWALPGRRFKVTRFEDTSVRVYKTVPFRPPEDWRGDINYSARTAKANFDALPAPGGDYCGVLLIEPEDELTQGLPDVPSARRYFDDLLPMFSPHISDESLQAGAAQASLLDPALPPAPPPSTVKQLPQLQPAPPPSQAVIDKPTSRLPQFRYAGPRLHHRNTALLGDAVHSVKPYFGLGVNAAFEDALDDSPDLPNALRAFSAKRAGEARVLVQLSRSFDLGGWRSFAFFIGPLILDGIFHGVAPSLFAPNTLAMLQKPHLSFARVRWRKRLDRTIQLAVLAAAATAAGRLAAVALGAAVRALTRASLPPAARPLLAAAPLAAAAAFALRLRQRVGGDVADVLASQVTTGSEKGERDEERLVGTRPGY</sequence>
<feature type="transmembrane region" description="Helical" evidence="8">
    <location>
        <begin position="677"/>
        <end position="695"/>
    </location>
</feature>
<dbReference type="PRINTS" id="PR00420">
    <property type="entry name" value="RNGMNOXGNASE"/>
</dbReference>
<keyword evidence="2" id="KW-0285">Flavoprotein</keyword>
<keyword evidence="8" id="KW-0812">Transmembrane</keyword>
<evidence type="ECO:0000256" key="2">
    <source>
        <dbReference type="ARBA" id="ARBA00022630"/>
    </source>
</evidence>
<dbReference type="PANTHER" id="PTHR46028:SF2">
    <property type="entry name" value="KYNURENINE 3-MONOOXYGENASE"/>
    <property type="match status" value="1"/>
</dbReference>
<reference evidence="11" key="2">
    <citation type="submission" date="2024-10" db="UniProtKB">
        <authorList>
            <consortium name="EnsemblProtists"/>
        </authorList>
    </citation>
    <scope>IDENTIFICATION</scope>
</reference>
<evidence type="ECO:0000259" key="10">
    <source>
        <dbReference type="Pfam" id="PF01494"/>
    </source>
</evidence>
<dbReference type="Gene3D" id="3.50.50.60">
    <property type="entry name" value="FAD/NAD(P)-binding domain"/>
    <property type="match status" value="2"/>
</dbReference>
<keyword evidence="6" id="KW-0503">Monooxygenase</keyword>
<feature type="transmembrane region" description="Helical" evidence="8">
    <location>
        <begin position="641"/>
        <end position="665"/>
    </location>
</feature>
<comment type="cofactor">
    <cofactor evidence="1">
        <name>FAD</name>
        <dbReference type="ChEBI" id="CHEBI:57692"/>
    </cofactor>
</comment>
<name>A0A0D3KYB8_EMIH1</name>
<protein>
    <recommendedName>
        <fullName evidence="10">FAD-binding domain-containing protein</fullName>
    </recommendedName>
</protein>
<dbReference type="PaxDb" id="2903-EOD40753"/>
<feature type="domain" description="FAD-binding" evidence="10">
    <location>
        <begin position="163"/>
        <end position="362"/>
    </location>
</feature>
<dbReference type="Proteomes" id="UP000013827">
    <property type="component" value="Unassembled WGS sequence"/>
</dbReference>
<evidence type="ECO:0000256" key="4">
    <source>
        <dbReference type="ARBA" id="ARBA00022857"/>
    </source>
</evidence>
<keyword evidence="8" id="KW-0472">Membrane</keyword>
<dbReference type="GO" id="GO:0071949">
    <property type="term" value="F:FAD binding"/>
    <property type="evidence" value="ECO:0007669"/>
    <property type="project" value="InterPro"/>
</dbReference>
<evidence type="ECO:0000256" key="8">
    <source>
        <dbReference type="SAM" id="Phobius"/>
    </source>
</evidence>
<keyword evidence="8" id="KW-1133">Transmembrane helix</keyword>
<evidence type="ECO:0000256" key="6">
    <source>
        <dbReference type="ARBA" id="ARBA00023033"/>
    </source>
</evidence>
<dbReference type="PANTHER" id="PTHR46028">
    <property type="entry name" value="KYNURENINE 3-MONOOXYGENASE"/>
    <property type="match status" value="1"/>
</dbReference>
<evidence type="ECO:0000256" key="3">
    <source>
        <dbReference type="ARBA" id="ARBA00022827"/>
    </source>
</evidence>
<reference evidence="12" key="1">
    <citation type="journal article" date="2013" name="Nature">
        <title>Pan genome of the phytoplankton Emiliania underpins its global distribution.</title>
        <authorList>
            <person name="Read B.A."/>
            <person name="Kegel J."/>
            <person name="Klute M.J."/>
            <person name="Kuo A."/>
            <person name="Lefebvre S.C."/>
            <person name="Maumus F."/>
            <person name="Mayer C."/>
            <person name="Miller J."/>
            <person name="Monier A."/>
            <person name="Salamov A."/>
            <person name="Young J."/>
            <person name="Aguilar M."/>
            <person name="Claverie J.M."/>
            <person name="Frickenhaus S."/>
            <person name="Gonzalez K."/>
            <person name="Herman E.K."/>
            <person name="Lin Y.C."/>
            <person name="Napier J."/>
            <person name="Ogata H."/>
            <person name="Sarno A.F."/>
            <person name="Shmutz J."/>
            <person name="Schroeder D."/>
            <person name="de Vargas C."/>
            <person name="Verret F."/>
            <person name="von Dassow P."/>
            <person name="Valentin K."/>
            <person name="Van de Peer Y."/>
            <person name="Wheeler G."/>
            <person name="Dacks J.B."/>
            <person name="Delwiche C.F."/>
            <person name="Dyhrman S.T."/>
            <person name="Glockner G."/>
            <person name="John U."/>
            <person name="Richards T."/>
            <person name="Worden A.Z."/>
            <person name="Zhang X."/>
            <person name="Grigoriev I.V."/>
            <person name="Allen A.E."/>
            <person name="Bidle K."/>
            <person name="Borodovsky M."/>
            <person name="Bowler C."/>
            <person name="Brownlee C."/>
            <person name="Cock J.M."/>
            <person name="Elias M."/>
            <person name="Gladyshev V.N."/>
            <person name="Groth M."/>
            <person name="Guda C."/>
            <person name="Hadaegh A."/>
            <person name="Iglesias-Rodriguez M.D."/>
            <person name="Jenkins J."/>
            <person name="Jones B.M."/>
            <person name="Lawson T."/>
            <person name="Leese F."/>
            <person name="Lindquist E."/>
            <person name="Lobanov A."/>
            <person name="Lomsadze A."/>
            <person name="Malik S.B."/>
            <person name="Marsh M.E."/>
            <person name="Mackinder L."/>
            <person name="Mock T."/>
            <person name="Mueller-Roeber B."/>
            <person name="Pagarete A."/>
            <person name="Parker M."/>
            <person name="Probert I."/>
            <person name="Quesneville H."/>
            <person name="Raines C."/>
            <person name="Rensing S.A."/>
            <person name="Riano-Pachon D.M."/>
            <person name="Richier S."/>
            <person name="Rokitta S."/>
            <person name="Shiraiwa Y."/>
            <person name="Soanes D.M."/>
            <person name="van der Giezen M."/>
            <person name="Wahlund T.M."/>
            <person name="Williams B."/>
            <person name="Wilson W."/>
            <person name="Wolfe G."/>
            <person name="Wurch L.L."/>
        </authorList>
    </citation>
    <scope>NUCLEOTIDE SEQUENCE</scope>
</reference>
<keyword evidence="3" id="KW-0274">FAD</keyword>
<dbReference type="EnsemblProtists" id="EOD40753">
    <property type="protein sequence ID" value="EOD40753"/>
    <property type="gene ID" value="EMIHUDRAFT_466479"/>
</dbReference>
<evidence type="ECO:0000256" key="7">
    <source>
        <dbReference type="SAM" id="MobiDB-lite"/>
    </source>
</evidence>
<dbReference type="STRING" id="2903.R1DZA6"/>
<evidence type="ECO:0000256" key="9">
    <source>
        <dbReference type="SAM" id="SignalP"/>
    </source>
</evidence>
<dbReference type="SUPFAM" id="SSF51905">
    <property type="entry name" value="FAD/NAD(P)-binding domain"/>
    <property type="match status" value="1"/>
</dbReference>
<feature type="signal peptide" evidence="9">
    <location>
        <begin position="1"/>
        <end position="32"/>
    </location>
</feature>
<keyword evidence="5" id="KW-0560">Oxidoreductase</keyword>
<feature type="chain" id="PRO_5044185263" description="FAD-binding domain-containing protein" evidence="9">
    <location>
        <begin position="33"/>
        <end position="734"/>
    </location>
</feature>
<evidence type="ECO:0000256" key="5">
    <source>
        <dbReference type="ARBA" id="ARBA00023002"/>
    </source>
</evidence>
<evidence type="ECO:0000313" key="11">
    <source>
        <dbReference type="EnsemblProtists" id="EOD40753"/>
    </source>
</evidence>
<dbReference type="GeneID" id="17286024"/>
<dbReference type="Pfam" id="PF01494">
    <property type="entry name" value="FAD_binding_3"/>
    <property type="match status" value="1"/>
</dbReference>
<evidence type="ECO:0000313" key="12">
    <source>
        <dbReference type="Proteomes" id="UP000013827"/>
    </source>
</evidence>